<dbReference type="EC" id="2.1.1.-" evidence="6"/>
<dbReference type="PANTHER" id="PTHR31760:SF0">
    <property type="entry name" value="S-ADENOSYL-L-METHIONINE-DEPENDENT METHYLTRANSFERASES SUPERFAMILY PROTEIN"/>
    <property type="match status" value="1"/>
</dbReference>
<comment type="similarity">
    <text evidence="6">Belongs to the methyltransferase superfamily. RNA methyltransferase RsmG family.</text>
</comment>
<dbReference type="Pfam" id="PF02527">
    <property type="entry name" value="GidB"/>
    <property type="match status" value="1"/>
</dbReference>
<feature type="binding site" evidence="6">
    <location>
        <position position="88"/>
    </location>
    <ligand>
        <name>S-adenosyl-L-methionine</name>
        <dbReference type="ChEBI" id="CHEBI:59789"/>
    </ligand>
</feature>
<dbReference type="RefSeq" id="WP_066601577.1">
    <property type="nucleotide sequence ID" value="NZ_CP014230.1"/>
</dbReference>
<comment type="function">
    <text evidence="6">Specifically methylates the N7 position of a guanine in 16S rRNA.</text>
</comment>
<dbReference type="GO" id="GO:0070043">
    <property type="term" value="F:rRNA (guanine-N7-)-methyltransferase activity"/>
    <property type="evidence" value="ECO:0007669"/>
    <property type="project" value="UniProtKB-UniRule"/>
</dbReference>
<evidence type="ECO:0000256" key="3">
    <source>
        <dbReference type="ARBA" id="ARBA00022603"/>
    </source>
</evidence>
<dbReference type="InterPro" id="IPR003682">
    <property type="entry name" value="rRNA_ssu_MeTfrase_G"/>
</dbReference>
<keyword evidence="8" id="KW-1185">Reference proteome</keyword>
<dbReference type="SUPFAM" id="SSF53335">
    <property type="entry name" value="S-adenosyl-L-methionine-dependent methyltransferases"/>
    <property type="match status" value="1"/>
</dbReference>
<dbReference type="CDD" id="cd02440">
    <property type="entry name" value="AdoMet_MTases"/>
    <property type="match status" value="1"/>
</dbReference>
<reference evidence="8" key="1">
    <citation type="submission" date="2016-02" db="EMBL/GenBank/DDBJ databases">
        <authorList>
            <person name="Holder M.E."/>
            <person name="Ajami N.J."/>
            <person name="Petrosino J.F."/>
        </authorList>
    </citation>
    <scope>NUCLEOTIDE SEQUENCE [LARGE SCALE GENOMIC DNA]</scope>
    <source>
        <strain evidence="8">DSM 12838</strain>
    </source>
</reference>
<keyword evidence="5 6" id="KW-0949">S-adenosyl-L-methionine</keyword>
<keyword evidence="1 6" id="KW-0963">Cytoplasm</keyword>
<dbReference type="Proteomes" id="UP000063964">
    <property type="component" value="Chromosome"/>
</dbReference>
<feature type="binding site" evidence="6">
    <location>
        <position position="83"/>
    </location>
    <ligand>
        <name>S-adenosyl-L-methionine</name>
        <dbReference type="ChEBI" id="CHEBI:59789"/>
    </ligand>
</feature>
<proteinExistence type="inferred from homology"/>
<dbReference type="AlphaFoldDB" id="A0A0X8JMV5"/>
<evidence type="ECO:0000313" key="8">
    <source>
        <dbReference type="Proteomes" id="UP000063964"/>
    </source>
</evidence>
<dbReference type="Gene3D" id="3.40.50.150">
    <property type="entry name" value="Vaccinia Virus protein VP39"/>
    <property type="match status" value="1"/>
</dbReference>
<evidence type="ECO:0000256" key="6">
    <source>
        <dbReference type="HAMAP-Rule" id="MF_00074"/>
    </source>
</evidence>
<comment type="subcellular location">
    <subcellularLocation>
        <location evidence="6">Cytoplasm</location>
    </subcellularLocation>
</comment>
<gene>
    <name evidence="6" type="primary">rsmG</name>
    <name evidence="7" type="ORF">AXF15_00150</name>
</gene>
<evidence type="ECO:0000256" key="2">
    <source>
        <dbReference type="ARBA" id="ARBA00022552"/>
    </source>
</evidence>
<dbReference type="STRING" id="888061.AXF15_00150"/>
<keyword evidence="4 6" id="KW-0808">Transferase</keyword>
<sequence>MSHAPDAAETAARSAALGRNLSAEEARLLAVYLDMLVRWNRRMNLVGPASGLEILETLIQDSWFLADLLTELAPQPGEILDLGAGAGLPGIPLRVFWKSGRYFLVEPRRKRSIFMEQALAVLRLPDTFVLPVRMEDLPPARRKAGLVVSRAFRPWRELLADVREYLAPDGRVLIMSNAPRPDAGFSGYALEKTREYAVAGKVRFFWLFVRRDG</sequence>
<keyword evidence="2 6" id="KW-0698">rRNA processing</keyword>
<evidence type="ECO:0000313" key="7">
    <source>
        <dbReference type="EMBL" id="AMD91679.1"/>
    </source>
</evidence>
<organism evidence="7 8">
    <name type="scientific">Desulfomicrobium orale DSM 12838</name>
    <dbReference type="NCBI Taxonomy" id="888061"/>
    <lineage>
        <taxon>Bacteria</taxon>
        <taxon>Pseudomonadati</taxon>
        <taxon>Thermodesulfobacteriota</taxon>
        <taxon>Desulfovibrionia</taxon>
        <taxon>Desulfovibrionales</taxon>
        <taxon>Desulfomicrobiaceae</taxon>
        <taxon>Desulfomicrobium</taxon>
    </lineage>
</organism>
<comment type="caution">
    <text evidence="6">Lacks conserved residue(s) required for the propagation of feature annotation.</text>
</comment>
<dbReference type="GO" id="GO:0005829">
    <property type="term" value="C:cytosol"/>
    <property type="evidence" value="ECO:0007669"/>
    <property type="project" value="TreeGrafter"/>
</dbReference>
<evidence type="ECO:0000256" key="4">
    <source>
        <dbReference type="ARBA" id="ARBA00022679"/>
    </source>
</evidence>
<name>A0A0X8JMV5_9BACT</name>
<dbReference type="InterPro" id="IPR029063">
    <property type="entry name" value="SAM-dependent_MTases_sf"/>
</dbReference>
<feature type="binding site" evidence="6">
    <location>
        <position position="150"/>
    </location>
    <ligand>
        <name>S-adenosyl-L-methionine</name>
        <dbReference type="ChEBI" id="CHEBI:59789"/>
    </ligand>
</feature>
<evidence type="ECO:0000256" key="5">
    <source>
        <dbReference type="ARBA" id="ARBA00022691"/>
    </source>
</evidence>
<dbReference type="OrthoDB" id="9808773at2"/>
<dbReference type="PANTHER" id="PTHR31760">
    <property type="entry name" value="S-ADENOSYL-L-METHIONINE-DEPENDENT METHYLTRANSFERASES SUPERFAMILY PROTEIN"/>
    <property type="match status" value="1"/>
</dbReference>
<dbReference type="HAMAP" id="MF_00074">
    <property type="entry name" value="16SrRNA_methyltr_G"/>
    <property type="match status" value="1"/>
</dbReference>
<evidence type="ECO:0000256" key="1">
    <source>
        <dbReference type="ARBA" id="ARBA00022490"/>
    </source>
</evidence>
<dbReference type="EMBL" id="CP014230">
    <property type="protein sequence ID" value="AMD91679.1"/>
    <property type="molecule type" value="Genomic_DNA"/>
</dbReference>
<protein>
    <recommendedName>
        <fullName evidence="6">Ribosomal RNA small subunit methyltransferase G</fullName>
        <ecNumber evidence="6">2.1.1.-</ecNumber>
    </recommendedName>
    <alternativeName>
        <fullName evidence="6">16S rRNA 7-methylguanosine methyltransferase</fullName>
        <shortName evidence="6">16S rRNA m7G methyltransferase</shortName>
    </alternativeName>
</protein>
<accession>A0A0X8JMV5</accession>
<keyword evidence="3 6" id="KW-0489">Methyltransferase</keyword>
<dbReference type="KEGG" id="doa:AXF15_00150"/>